<dbReference type="AlphaFoldDB" id="A0A0D2CPM2"/>
<evidence type="ECO:0000256" key="2">
    <source>
        <dbReference type="SAM" id="MobiDB-lite"/>
    </source>
</evidence>
<dbReference type="HOGENOM" id="CLU_709804_0_0_1"/>
<organism evidence="3 4">
    <name type="scientific">Cladophialophora immunda</name>
    <dbReference type="NCBI Taxonomy" id="569365"/>
    <lineage>
        <taxon>Eukaryota</taxon>
        <taxon>Fungi</taxon>
        <taxon>Dikarya</taxon>
        <taxon>Ascomycota</taxon>
        <taxon>Pezizomycotina</taxon>
        <taxon>Eurotiomycetes</taxon>
        <taxon>Chaetothyriomycetidae</taxon>
        <taxon>Chaetothyriales</taxon>
        <taxon>Herpotrichiellaceae</taxon>
        <taxon>Cladophialophora</taxon>
    </lineage>
</organism>
<protein>
    <submittedName>
        <fullName evidence="3">Uncharacterized protein</fullName>
    </submittedName>
</protein>
<dbReference type="Proteomes" id="UP000054466">
    <property type="component" value="Unassembled WGS sequence"/>
</dbReference>
<feature type="coiled-coil region" evidence="1">
    <location>
        <begin position="68"/>
        <end position="106"/>
    </location>
</feature>
<evidence type="ECO:0000313" key="3">
    <source>
        <dbReference type="EMBL" id="KIW25489.1"/>
    </source>
</evidence>
<evidence type="ECO:0000256" key="1">
    <source>
        <dbReference type="SAM" id="Coils"/>
    </source>
</evidence>
<dbReference type="VEuPathDB" id="FungiDB:PV07_08655"/>
<keyword evidence="4" id="KW-1185">Reference proteome</keyword>
<feature type="region of interest" description="Disordered" evidence="2">
    <location>
        <begin position="272"/>
        <end position="353"/>
    </location>
</feature>
<evidence type="ECO:0000313" key="4">
    <source>
        <dbReference type="Proteomes" id="UP000054466"/>
    </source>
</evidence>
<dbReference type="STRING" id="569365.A0A0D2CPM2"/>
<proteinExistence type="predicted"/>
<dbReference type="EMBL" id="KN847044">
    <property type="protein sequence ID" value="KIW25489.1"/>
    <property type="molecule type" value="Genomic_DNA"/>
</dbReference>
<dbReference type="RefSeq" id="XP_016245705.1">
    <property type="nucleotide sequence ID" value="XM_016395849.1"/>
</dbReference>
<gene>
    <name evidence="3" type="ORF">PV07_08655</name>
</gene>
<keyword evidence="1" id="KW-0175">Coiled coil</keyword>
<name>A0A0D2CPM2_9EURO</name>
<dbReference type="GeneID" id="27347849"/>
<reference evidence="3 4" key="1">
    <citation type="submission" date="2015-01" db="EMBL/GenBank/DDBJ databases">
        <title>The Genome Sequence of Cladophialophora immunda CBS83496.</title>
        <authorList>
            <consortium name="The Broad Institute Genomics Platform"/>
            <person name="Cuomo C."/>
            <person name="de Hoog S."/>
            <person name="Gorbushina A."/>
            <person name="Stielow B."/>
            <person name="Teixiera M."/>
            <person name="Abouelleil A."/>
            <person name="Chapman S.B."/>
            <person name="Priest M."/>
            <person name="Young S.K."/>
            <person name="Wortman J."/>
            <person name="Nusbaum C."/>
            <person name="Birren B."/>
        </authorList>
    </citation>
    <scope>NUCLEOTIDE SEQUENCE [LARGE SCALE GENOMIC DNA]</scope>
    <source>
        <strain evidence="3 4">CBS 83496</strain>
    </source>
</reference>
<sequence length="389" mass="43893">MSDAPLPPPDKVKRPSLKLKFPRLQTPTANIISSPMKKIEYYPKNSVCGDKIAEQRELLKQTTNAILKKKLARNIQDLEDDVAIWKKKLARKIENLEDEIGVLQGQHPPFPRPALRVRMEVDQGEGAESWRREVPETQVRAWLASAGMLDWVPYQVLTYSILRAMEYAKAKDLLFWCSRSDPIRQVQNHFDEHLWISDLVAQQQDHVKKLVAEVEMEREARDKRQSKVYIIQTNSWDIEREALLSRSSVSLPRTRRVDHFVSHTGLKIDPCQRFGDGTTSVPNPSGDGAFENIETGEPSVKKSQTARSAPNPGVSLHGNRRPEAVKPSSSRPPTQLPEIKLQGRYGRDTAPSRGQNILEVATSHRRCGYLSTTPASLPAMGPGRFFGGL</sequence>
<accession>A0A0D2CPM2</accession>